<feature type="region of interest" description="Disordered" evidence="1">
    <location>
        <begin position="143"/>
        <end position="216"/>
    </location>
</feature>
<gene>
    <name evidence="2" type="ORF">C2857_001472</name>
</gene>
<dbReference type="Pfam" id="PF17242">
    <property type="entry name" value="DUF5315"/>
    <property type="match status" value="1"/>
</dbReference>
<accession>A0A7S9PWR3</accession>
<evidence type="ECO:0000256" key="1">
    <source>
        <dbReference type="SAM" id="MobiDB-lite"/>
    </source>
</evidence>
<proteinExistence type="predicted"/>
<dbReference type="AlphaFoldDB" id="A0A7S9PWR3"/>
<dbReference type="EMBL" id="CP031388">
    <property type="protein sequence ID" value="QPH04457.1"/>
    <property type="molecule type" value="Genomic_DNA"/>
</dbReference>
<name>A0A7S9PWR3_EPIFF</name>
<feature type="compositionally biased region" description="Polar residues" evidence="1">
    <location>
        <begin position="166"/>
        <end position="180"/>
    </location>
</feature>
<evidence type="ECO:0000313" key="3">
    <source>
        <dbReference type="Proteomes" id="UP000594364"/>
    </source>
</evidence>
<feature type="region of interest" description="Disordered" evidence="1">
    <location>
        <begin position="1"/>
        <end position="63"/>
    </location>
</feature>
<reference evidence="2 3" key="1">
    <citation type="journal article" date="2018" name="PLoS Genet.">
        <title>Repeat elements organise 3D genome structure and mediate transcription in the filamentous fungus Epichloe festucae.</title>
        <authorList>
            <person name="Winter D.J."/>
            <person name="Ganley A.R.D."/>
            <person name="Young C.A."/>
            <person name="Liachko I."/>
            <person name="Schardl C.L."/>
            <person name="Dupont P.Y."/>
            <person name="Berry D."/>
            <person name="Ram A."/>
            <person name="Scott B."/>
            <person name="Cox M.P."/>
        </authorList>
    </citation>
    <scope>NUCLEOTIDE SEQUENCE [LARGE SCALE GENOMIC DNA]</scope>
    <source>
        <strain evidence="2 3">Fl1</strain>
    </source>
</reference>
<sequence length="271" mass="29370">MTATSHRTNAPARSMSRINNRSREPPPALFLHPSPGASRVSLASTSAPGYSTPRREQSNLERSTSIRCGSILIPDLQRNGRAGSTRSTDKTDALWAEMQATLEEVELSASGGTHVFGSGHSQKLSELRSAQIRLAQAWARSEADEVTVTGLRDQTTSSGAGDVRNMHNNLMNSPSPNTGNGIDHIRSTNRPPGGGRDVRDEGLGMSEPDLDEESEMDIVLGRKRREANDKYFQRVNKGVIDVVAKLEDVAVAMHAVEQESQPVWNEGNASC</sequence>
<dbReference type="Proteomes" id="UP000594364">
    <property type="component" value="Chromosome 4"/>
</dbReference>
<protein>
    <submittedName>
        <fullName evidence="2">Uncharacterized protein</fullName>
    </submittedName>
</protein>
<evidence type="ECO:0000313" key="2">
    <source>
        <dbReference type="EMBL" id="QPH04457.1"/>
    </source>
</evidence>
<keyword evidence="3" id="KW-1185">Reference proteome</keyword>
<dbReference type="OrthoDB" id="4158841at2759"/>
<organism evidence="2 3">
    <name type="scientific">Epichloe festucae (strain Fl1)</name>
    <dbReference type="NCBI Taxonomy" id="877507"/>
    <lineage>
        <taxon>Eukaryota</taxon>
        <taxon>Fungi</taxon>
        <taxon>Dikarya</taxon>
        <taxon>Ascomycota</taxon>
        <taxon>Pezizomycotina</taxon>
        <taxon>Sordariomycetes</taxon>
        <taxon>Hypocreomycetidae</taxon>
        <taxon>Hypocreales</taxon>
        <taxon>Clavicipitaceae</taxon>
        <taxon>Epichloe</taxon>
    </lineage>
</organism>